<evidence type="ECO:0000313" key="2">
    <source>
        <dbReference type="EMBL" id="AXA33107.1"/>
    </source>
</evidence>
<dbReference type="InterPro" id="IPR027843">
    <property type="entry name" value="DUF4440"/>
</dbReference>
<dbReference type="RefSeq" id="WP_112869281.1">
    <property type="nucleotide sequence ID" value="NZ_CP021781.1"/>
</dbReference>
<proteinExistence type="predicted"/>
<dbReference type="EMBL" id="CP021781">
    <property type="protein sequence ID" value="AXA33107.1"/>
    <property type="molecule type" value="Genomic_DNA"/>
</dbReference>
<protein>
    <submittedName>
        <fullName evidence="3">DUF4440 domain-containing protein</fullName>
    </submittedName>
</protein>
<dbReference type="KEGG" id="fad:CDH04_01150"/>
<organism evidence="2 4">
    <name type="scientific">Francisella adeliensis</name>
    <dbReference type="NCBI Taxonomy" id="2007306"/>
    <lineage>
        <taxon>Bacteria</taxon>
        <taxon>Pseudomonadati</taxon>
        <taxon>Pseudomonadota</taxon>
        <taxon>Gammaproteobacteria</taxon>
        <taxon>Thiotrichales</taxon>
        <taxon>Francisellaceae</taxon>
        <taxon>Francisella</taxon>
    </lineage>
</organism>
<dbReference type="Gene3D" id="3.10.450.50">
    <property type="match status" value="1"/>
</dbReference>
<feature type="domain" description="DUF4440" evidence="1">
    <location>
        <begin position="30"/>
        <end position="116"/>
    </location>
</feature>
<evidence type="ECO:0000313" key="4">
    <source>
        <dbReference type="Proteomes" id="UP000251120"/>
    </source>
</evidence>
<dbReference type="Proteomes" id="UP000681131">
    <property type="component" value="Chromosome"/>
</dbReference>
<accession>A0A2Z4XW88</accession>
<dbReference type="OrthoDB" id="121974at2"/>
<name>A0A2Z4XW88_9GAMM</name>
<sequence>MINMTDEQILTELKSREPIFHREEFGRKRHDFEAMMDEGFWEVGASGNIYTKDHVLDGLEERYSKSYEETWQNPRDFKCRQLSEDTFLLTYTLTQDKTRITRRSTIWKFYDGNWKIMYHQGTVVC</sequence>
<gene>
    <name evidence="2" type="ORF">CDH04_01150</name>
    <name evidence="3" type="ORF">FZC43_01150</name>
</gene>
<reference evidence="2 4" key="1">
    <citation type="submission" date="2017-06" db="EMBL/GenBank/DDBJ databases">
        <title>Complete genome of Francisella adeliensis.</title>
        <authorList>
            <person name="Vallesi A."/>
            <person name="Sjodin A."/>
        </authorList>
    </citation>
    <scope>NUCLEOTIDE SEQUENCE [LARGE SCALE GENOMIC DNA]</scope>
    <source>
        <strain evidence="2 4">FDC440</strain>
    </source>
</reference>
<dbReference type="InterPro" id="IPR032710">
    <property type="entry name" value="NTF2-like_dom_sf"/>
</dbReference>
<reference evidence="3 5" key="2">
    <citation type="submission" date="2019-08" db="EMBL/GenBank/DDBJ databases">
        <title>Complete genome sequences of Francisella adeliensis (FSC1325 and FSC1326).</title>
        <authorList>
            <person name="Ohrman C."/>
            <person name="Uneklint I."/>
            <person name="Vallesi A."/>
            <person name="Karlsson L."/>
            <person name="Sjodin A."/>
        </authorList>
    </citation>
    <scope>NUCLEOTIDE SEQUENCE [LARGE SCALE GENOMIC DNA]</scope>
    <source>
        <strain evidence="3 5">FSC1325</strain>
    </source>
</reference>
<dbReference type="AlphaFoldDB" id="A0A2Z4XW88"/>
<keyword evidence="5" id="KW-1185">Reference proteome</keyword>
<dbReference type="SUPFAM" id="SSF54427">
    <property type="entry name" value="NTF2-like"/>
    <property type="match status" value="1"/>
</dbReference>
<evidence type="ECO:0000259" key="1">
    <source>
        <dbReference type="Pfam" id="PF14534"/>
    </source>
</evidence>
<dbReference type="EMBL" id="CP043424">
    <property type="protein sequence ID" value="QIW11337.1"/>
    <property type="molecule type" value="Genomic_DNA"/>
</dbReference>
<dbReference type="Pfam" id="PF14534">
    <property type="entry name" value="DUF4440"/>
    <property type="match status" value="1"/>
</dbReference>
<evidence type="ECO:0000313" key="3">
    <source>
        <dbReference type="EMBL" id="QIW11337.1"/>
    </source>
</evidence>
<evidence type="ECO:0000313" key="5">
    <source>
        <dbReference type="Proteomes" id="UP000681131"/>
    </source>
</evidence>
<dbReference type="Proteomes" id="UP000251120">
    <property type="component" value="Chromosome"/>
</dbReference>